<dbReference type="GO" id="GO:0005743">
    <property type="term" value="C:mitochondrial inner membrane"/>
    <property type="evidence" value="ECO:0007669"/>
    <property type="project" value="UniProtKB-SubCell"/>
</dbReference>
<accession>A0A2B4SSQ3</accession>
<dbReference type="Proteomes" id="UP000225706">
    <property type="component" value="Unassembled WGS sequence"/>
</dbReference>
<dbReference type="OrthoDB" id="67388at2759"/>
<dbReference type="SUPFAM" id="SSF161060">
    <property type="entry name" value="ATP synthase B chain-like"/>
    <property type="match status" value="1"/>
</dbReference>
<evidence type="ECO:0000256" key="4">
    <source>
        <dbReference type="ARBA" id="ARBA00022781"/>
    </source>
</evidence>
<dbReference type="GO" id="GO:0045259">
    <property type="term" value="C:proton-transporting ATP synthase complex"/>
    <property type="evidence" value="ECO:0007669"/>
    <property type="project" value="UniProtKB-KW"/>
</dbReference>
<evidence type="ECO:0000256" key="7">
    <source>
        <dbReference type="ARBA" id="ARBA00023128"/>
    </source>
</evidence>
<organism evidence="10 11">
    <name type="scientific">Stylophora pistillata</name>
    <name type="common">Smooth cauliflower coral</name>
    <dbReference type="NCBI Taxonomy" id="50429"/>
    <lineage>
        <taxon>Eukaryota</taxon>
        <taxon>Metazoa</taxon>
        <taxon>Cnidaria</taxon>
        <taxon>Anthozoa</taxon>
        <taxon>Hexacorallia</taxon>
        <taxon>Scleractinia</taxon>
        <taxon>Astrocoeniina</taxon>
        <taxon>Pocilloporidae</taxon>
        <taxon>Stylophora</taxon>
    </lineage>
</organism>
<comment type="similarity">
    <text evidence="1 9">Belongs to the eukaryotic ATPase B chain family.</text>
</comment>
<evidence type="ECO:0000313" key="10">
    <source>
        <dbReference type="EMBL" id="PFX31572.1"/>
    </source>
</evidence>
<sequence>MISRLRLATRIGGAARLLAHAKPSVPATTRLMCQVPAQQTEDKPHEFGQFYRDVSSSLKEKTGETGHKLLAGGFLTYILSKEILILHDETLLAVVMFGTMYVVYLYTSQPIASFLDSYSQGILDKFNEFKEARMQFFIDNIKEAKEFEHFISARTDIVEILRENNAMALELEYRNRLHEVARQVKKRLDYQAEIEAFQRRNAQQHIVDWVEKEVVKSISPQLEKESVSQCIRDLKAMAPA</sequence>
<evidence type="ECO:0000256" key="3">
    <source>
        <dbReference type="ARBA" id="ARBA00022547"/>
    </source>
</evidence>
<dbReference type="AlphaFoldDB" id="A0A2B4SSQ3"/>
<evidence type="ECO:0000256" key="2">
    <source>
        <dbReference type="ARBA" id="ARBA00022448"/>
    </source>
</evidence>
<dbReference type="GO" id="GO:0046933">
    <property type="term" value="F:proton-transporting ATP synthase activity, rotational mechanism"/>
    <property type="evidence" value="ECO:0007669"/>
    <property type="project" value="TreeGrafter"/>
</dbReference>
<keyword evidence="4 9" id="KW-0375">Hydrogen ion transport</keyword>
<comment type="subunit">
    <text evidence="9">F-type ATPases have 2 components, CF(1) - the catalytic core - and CF(0) - the membrane proton channel. CF(1) and CF(0) have multiple subunits.</text>
</comment>
<comment type="caution">
    <text evidence="10">The sequence shown here is derived from an EMBL/GenBank/DDBJ whole genome shotgun (WGS) entry which is preliminary data.</text>
</comment>
<gene>
    <name evidence="10" type="primary">ATP5F1</name>
    <name evidence="10" type="ORF">AWC38_SpisGene3591</name>
</gene>
<dbReference type="PANTHER" id="PTHR12733">
    <property type="entry name" value="MITOCHONDRIAL ATP SYNTHASE B CHAIN"/>
    <property type="match status" value="1"/>
</dbReference>
<dbReference type="STRING" id="50429.A0A2B4SSQ3"/>
<dbReference type="EMBL" id="LSMT01000034">
    <property type="protein sequence ID" value="PFX31572.1"/>
    <property type="molecule type" value="Genomic_DNA"/>
</dbReference>
<comment type="function">
    <text evidence="9">Subunit b, of the mitochondrial membrane ATP synthase complex (F(1)F(0) ATP synthase or Complex V) that produces ATP from ADP in the presence of a proton gradient across the membrane which is generated by electron transport complexes of the respiratory chain. ATP synthase complex consist of a soluble F(1) head domain - the catalytic core - and a membrane F(1) domain - the membrane proton channel. These two domains are linked by a central stalk rotating inside the F(1) region and a stationary peripheral stalk. During catalysis, ATP synthesis in the catalytic domain of F(1) is coupled via a rotary mechanism of the central stalk subunits to proton translocation. In vivo, can only synthesize ATP although its ATP hydrolase activity can be activated artificially in vitro. Part of the complex F(0) domain. Part of the complex F(0) domain and the peripheric stalk, which acts as a stator to hold the catalytic alpha(3)beta(3) subcomplex and subunit a/ATP6 static relative to the rotary elements.</text>
</comment>
<evidence type="ECO:0000256" key="5">
    <source>
        <dbReference type="ARBA" id="ARBA00022792"/>
    </source>
</evidence>
<evidence type="ECO:0000256" key="1">
    <source>
        <dbReference type="ARBA" id="ARBA00007479"/>
    </source>
</evidence>
<keyword evidence="3 9" id="KW-0138">CF(0)</keyword>
<keyword evidence="8 9" id="KW-0472">Membrane</keyword>
<dbReference type="PANTHER" id="PTHR12733:SF3">
    <property type="entry name" value="ATP SYNTHASE F(0) COMPLEX SUBUNIT B1, MITOCHONDRIAL"/>
    <property type="match status" value="1"/>
</dbReference>
<dbReference type="Gene3D" id="1.20.5.2210">
    <property type="match status" value="1"/>
</dbReference>
<dbReference type="Pfam" id="PF05405">
    <property type="entry name" value="Mt_ATP-synt_B"/>
    <property type="match status" value="1"/>
</dbReference>
<keyword evidence="6 9" id="KW-0406">Ion transport</keyword>
<dbReference type="InterPro" id="IPR008688">
    <property type="entry name" value="ATP_synth_Bsub_B/MI25"/>
</dbReference>
<proteinExistence type="inferred from homology"/>
<keyword evidence="2 9" id="KW-0813">Transport</keyword>
<evidence type="ECO:0000256" key="8">
    <source>
        <dbReference type="ARBA" id="ARBA00023136"/>
    </source>
</evidence>
<keyword evidence="5 9" id="KW-0999">Mitochondrion inner membrane</keyword>
<dbReference type="InterPro" id="IPR013837">
    <property type="entry name" value="ATP_synth_F0_suB"/>
</dbReference>
<evidence type="ECO:0000256" key="6">
    <source>
        <dbReference type="ARBA" id="ARBA00023065"/>
    </source>
</evidence>
<keyword evidence="7 9" id="KW-0496">Mitochondrion</keyword>
<evidence type="ECO:0000313" key="11">
    <source>
        <dbReference type="Proteomes" id="UP000225706"/>
    </source>
</evidence>
<comment type="subcellular location">
    <subcellularLocation>
        <location evidence="9">Mitochondrion</location>
    </subcellularLocation>
    <subcellularLocation>
        <location evidence="9">Mitochondrion inner membrane</location>
    </subcellularLocation>
</comment>
<evidence type="ECO:0000256" key="9">
    <source>
        <dbReference type="RuleBase" id="RU368017"/>
    </source>
</evidence>
<protein>
    <recommendedName>
        <fullName evidence="9">ATP synthase subunit b</fullName>
    </recommendedName>
</protein>
<keyword evidence="11" id="KW-1185">Reference proteome</keyword>
<name>A0A2B4SSQ3_STYPI</name>
<reference evidence="11" key="1">
    <citation type="journal article" date="2017" name="bioRxiv">
        <title>Comparative analysis of the genomes of Stylophora pistillata and Acropora digitifera provides evidence for extensive differences between species of corals.</title>
        <authorList>
            <person name="Voolstra C.R."/>
            <person name="Li Y."/>
            <person name="Liew Y.J."/>
            <person name="Baumgarten S."/>
            <person name="Zoccola D."/>
            <person name="Flot J.-F."/>
            <person name="Tambutte S."/>
            <person name="Allemand D."/>
            <person name="Aranda M."/>
        </authorList>
    </citation>
    <scope>NUCLEOTIDE SEQUENCE [LARGE SCALE GENOMIC DNA]</scope>
</reference>